<evidence type="ECO:0000256" key="4">
    <source>
        <dbReference type="ARBA" id="ARBA00013208"/>
    </source>
</evidence>
<evidence type="ECO:0000256" key="3">
    <source>
        <dbReference type="ARBA" id="ARBA00009370"/>
    </source>
</evidence>
<dbReference type="GO" id="GO:0006465">
    <property type="term" value="P:signal peptide processing"/>
    <property type="evidence" value="ECO:0007669"/>
    <property type="project" value="InterPro"/>
</dbReference>
<keyword evidence="11" id="KW-1185">Reference proteome</keyword>
<dbReference type="Gene3D" id="2.10.109.10">
    <property type="entry name" value="Umud Fragment, subunit A"/>
    <property type="match status" value="1"/>
</dbReference>
<dbReference type="NCBIfam" id="TIGR02227">
    <property type="entry name" value="sigpep_I_bact"/>
    <property type="match status" value="1"/>
</dbReference>
<dbReference type="PANTHER" id="PTHR43390:SF1">
    <property type="entry name" value="CHLOROPLAST PROCESSING PEPTIDASE"/>
    <property type="match status" value="1"/>
</dbReference>
<dbReference type="Pfam" id="PF10502">
    <property type="entry name" value="Peptidase_S26"/>
    <property type="match status" value="1"/>
</dbReference>
<dbReference type="PROSITE" id="PS00761">
    <property type="entry name" value="SPASE_I_3"/>
    <property type="match status" value="1"/>
</dbReference>
<protein>
    <recommendedName>
        <fullName evidence="4 7">Signal peptidase I</fullName>
        <ecNumber evidence="4 7">3.4.21.89</ecNumber>
    </recommendedName>
</protein>
<dbReference type="GO" id="GO:0005886">
    <property type="term" value="C:plasma membrane"/>
    <property type="evidence" value="ECO:0007669"/>
    <property type="project" value="UniProtKB-SubCell"/>
</dbReference>
<dbReference type="GO" id="GO:0009003">
    <property type="term" value="F:signal peptidase activity"/>
    <property type="evidence" value="ECO:0007669"/>
    <property type="project" value="UniProtKB-EC"/>
</dbReference>
<proteinExistence type="inferred from homology"/>
<dbReference type="GO" id="GO:0004252">
    <property type="term" value="F:serine-type endopeptidase activity"/>
    <property type="evidence" value="ECO:0007669"/>
    <property type="project" value="InterPro"/>
</dbReference>
<dbReference type="PRINTS" id="PR00727">
    <property type="entry name" value="LEADERPTASE"/>
</dbReference>
<accession>A0A3D9UVM0</accession>
<dbReference type="Proteomes" id="UP000256253">
    <property type="component" value="Unassembled WGS sequence"/>
</dbReference>
<feature type="region of interest" description="Disordered" evidence="8">
    <location>
        <begin position="252"/>
        <end position="272"/>
    </location>
</feature>
<feature type="compositionally biased region" description="Basic and acidic residues" evidence="8">
    <location>
        <begin position="1"/>
        <end position="20"/>
    </location>
</feature>
<keyword evidence="7" id="KW-0645">Protease</keyword>
<dbReference type="InterPro" id="IPR000223">
    <property type="entry name" value="Pept_S26A_signal_pept_1"/>
</dbReference>
<dbReference type="InterPro" id="IPR019533">
    <property type="entry name" value="Peptidase_S26"/>
</dbReference>
<evidence type="ECO:0000256" key="2">
    <source>
        <dbReference type="ARBA" id="ARBA00004401"/>
    </source>
</evidence>
<comment type="caution">
    <text evidence="10">The sequence shown here is derived from an EMBL/GenBank/DDBJ whole genome shotgun (WGS) entry which is preliminary data.</text>
</comment>
<feature type="region of interest" description="Disordered" evidence="8">
    <location>
        <begin position="1"/>
        <end position="84"/>
    </location>
</feature>
<dbReference type="CDD" id="cd06530">
    <property type="entry name" value="S26_SPase_I"/>
    <property type="match status" value="1"/>
</dbReference>
<dbReference type="AlphaFoldDB" id="A0A3D9UVM0"/>
<gene>
    <name evidence="10" type="ORF">DFJ65_1680</name>
</gene>
<feature type="compositionally biased region" description="Basic and acidic residues" evidence="8">
    <location>
        <begin position="252"/>
        <end position="262"/>
    </location>
</feature>
<dbReference type="EMBL" id="QTUA01000001">
    <property type="protein sequence ID" value="REF30665.1"/>
    <property type="molecule type" value="Genomic_DNA"/>
</dbReference>
<feature type="domain" description="Peptidase S26" evidence="9">
    <location>
        <begin position="89"/>
        <end position="286"/>
    </location>
</feature>
<feature type="active site" evidence="6">
    <location>
        <position position="190"/>
    </location>
</feature>
<sequence>MSDRQFRLPRKNSDDPREARTVGLSRSEYRRLVADTQRPQEPQDPSSASTVSISTEQIEQVRRKGQPEQVGKLPARPNPEPRRRPSFLRELGVVVGVALVLSMLVKTFLVQPFWIPSGSMENTLVQGDRVIVSKLTPGPFDLKRGDVVVFADDEHWLDQPNVERSSVANIIVRPLQFVGLYPEGDDHLIKRLIGLPGDRVSCKAGGKLTVNGVALDEPYVYPGDSPCTDAGGEENWDIVVPEGRVWVMGDHRGDSADSRTHDAGSGGKQGSIRIDSITGRAVAIVWPLTRMDGLGSYSSTFDKVPNP</sequence>
<feature type="active site" evidence="6">
    <location>
        <position position="119"/>
    </location>
</feature>
<name>A0A3D9UVM0_9MICO</name>
<dbReference type="InterPro" id="IPR036286">
    <property type="entry name" value="LexA/Signal_pep-like_sf"/>
</dbReference>
<evidence type="ECO:0000313" key="10">
    <source>
        <dbReference type="EMBL" id="REF30665.1"/>
    </source>
</evidence>
<dbReference type="RefSeq" id="WP_115922622.1">
    <property type="nucleotide sequence ID" value="NZ_QTUA01000001.1"/>
</dbReference>
<evidence type="ECO:0000256" key="5">
    <source>
        <dbReference type="ARBA" id="ARBA00022801"/>
    </source>
</evidence>
<feature type="transmembrane region" description="Helical" evidence="7">
    <location>
        <begin position="91"/>
        <end position="114"/>
    </location>
</feature>
<dbReference type="SUPFAM" id="SSF51306">
    <property type="entry name" value="LexA/Signal peptidase"/>
    <property type="match status" value="1"/>
</dbReference>
<dbReference type="PANTHER" id="PTHR43390">
    <property type="entry name" value="SIGNAL PEPTIDASE I"/>
    <property type="match status" value="1"/>
</dbReference>
<keyword evidence="7" id="KW-1133">Transmembrane helix</keyword>
<evidence type="ECO:0000256" key="1">
    <source>
        <dbReference type="ARBA" id="ARBA00000677"/>
    </source>
</evidence>
<comment type="similarity">
    <text evidence="3 7">Belongs to the peptidase S26 family.</text>
</comment>
<keyword evidence="5 7" id="KW-0378">Hydrolase</keyword>
<feature type="compositionally biased region" description="Polar residues" evidence="8">
    <location>
        <begin position="37"/>
        <end position="58"/>
    </location>
</feature>
<comment type="catalytic activity">
    <reaction evidence="1 7">
        <text>Cleavage of hydrophobic, N-terminal signal or leader sequences from secreted and periplasmic proteins.</text>
        <dbReference type="EC" id="3.4.21.89"/>
    </reaction>
</comment>
<reference evidence="10 11" key="1">
    <citation type="submission" date="2018-08" db="EMBL/GenBank/DDBJ databases">
        <title>Sequencing the genomes of 1000 actinobacteria strains.</title>
        <authorList>
            <person name="Klenk H.-P."/>
        </authorList>
    </citation>
    <scope>NUCLEOTIDE SEQUENCE [LARGE SCALE GENOMIC DNA]</scope>
    <source>
        <strain evidence="10 11">DSM 22967</strain>
    </source>
</reference>
<evidence type="ECO:0000256" key="7">
    <source>
        <dbReference type="RuleBase" id="RU362042"/>
    </source>
</evidence>
<dbReference type="OrthoDB" id="9815782at2"/>
<evidence type="ECO:0000313" key="11">
    <source>
        <dbReference type="Proteomes" id="UP000256253"/>
    </source>
</evidence>
<dbReference type="EC" id="3.4.21.89" evidence="4 7"/>
<evidence type="ECO:0000259" key="9">
    <source>
        <dbReference type="Pfam" id="PF10502"/>
    </source>
</evidence>
<keyword evidence="7" id="KW-0472">Membrane</keyword>
<dbReference type="InterPro" id="IPR019758">
    <property type="entry name" value="Pept_S26A_signal_pept_1_CS"/>
</dbReference>
<keyword evidence="7" id="KW-0812">Transmembrane</keyword>
<evidence type="ECO:0000256" key="6">
    <source>
        <dbReference type="PIRSR" id="PIRSR600223-1"/>
    </source>
</evidence>
<evidence type="ECO:0000256" key="8">
    <source>
        <dbReference type="SAM" id="MobiDB-lite"/>
    </source>
</evidence>
<organism evidence="10 11">
    <name type="scientific">Calidifontibacter indicus</name>
    <dbReference type="NCBI Taxonomy" id="419650"/>
    <lineage>
        <taxon>Bacteria</taxon>
        <taxon>Bacillati</taxon>
        <taxon>Actinomycetota</taxon>
        <taxon>Actinomycetes</taxon>
        <taxon>Micrococcales</taxon>
        <taxon>Dermacoccaceae</taxon>
        <taxon>Calidifontibacter</taxon>
    </lineage>
</organism>
<comment type="subcellular location">
    <subcellularLocation>
        <location evidence="2">Cell membrane</location>
        <topology evidence="2">Single-pass type II membrane protein</topology>
    </subcellularLocation>
    <subcellularLocation>
        <location evidence="7">Membrane</location>
        <topology evidence="7">Single-pass type II membrane protein</topology>
    </subcellularLocation>
</comment>